<accession>A0AAD3NIG3</accession>
<dbReference type="Proteomes" id="UP001279410">
    <property type="component" value="Unassembled WGS sequence"/>
</dbReference>
<feature type="non-terminal residue" evidence="2">
    <location>
        <position position="59"/>
    </location>
</feature>
<gene>
    <name evidence="2" type="ORF">AKAME5_002296800</name>
</gene>
<name>A0AAD3NIG3_LATJO</name>
<feature type="compositionally biased region" description="Basic and acidic residues" evidence="1">
    <location>
        <begin position="40"/>
        <end position="49"/>
    </location>
</feature>
<evidence type="ECO:0000313" key="2">
    <source>
        <dbReference type="EMBL" id="GLD71646.1"/>
    </source>
</evidence>
<organism evidence="2 3">
    <name type="scientific">Lates japonicus</name>
    <name type="common">Japanese lates</name>
    <dbReference type="NCBI Taxonomy" id="270547"/>
    <lineage>
        <taxon>Eukaryota</taxon>
        <taxon>Metazoa</taxon>
        <taxon>Chordata</taxon>
        <taxon>Craniata</taxon>
        <taxon>Vertebrata</taxon>
        <taxon>Euteleostomi</taxon>
        <taxon>Actinopterygii</taxon>
        <taxon>Neopterygii</taxon>
        <taxon>Teleostei</taxon>
        <taxon>Neoteleostei</taxon>
        <taxon>Acanthomorphata</taxon>
        <taxon>Carangaria</taxon>
        <taxon>Carangaria incertae sedis</taxon>
        <taxon>Centropomidae</taxon>
        <taxon>Lates</taxon>
    </lineage>
</organism>
<feature type="region of interest" description="Disordered" evidence="1">
    <location>
        <begin position="37"/>
        <end position="59"/>
    </location>
</feature>
<reference evidence="2" key="1">
    <citation type="submission" date="2022-08" db="EMBL/GenBank/DDBJ databases">
        <title>Genome sequencing of akame (Lates japonicus).</title>
        <authorList>
            <person name="Hashiguchi Y."/>
            <person name="Takahashi H."/>
        </authorList>
    </citation>
    <scope>NUCLEOTIDE SEQUENCE</scope>
    <source>
        <strain evidence="2">Kochi</strain>
    </source>
</reference>
<comment type="caution">
    <text evidence="2">The sequence shown here is derived from an EMBL/GenBank/DDBJ whole genome shotgun (WGS) entry which is preliminary data.</text>
</comment>
<evidence type="ECO:0000313" key="3">
    <source>
        <dbReference type="Proteomes" id="UP001279410"/>
    </source>
</evidence>
<protein>
    <submittedName>
        <fullName evidence="2">Receptor-type tyrosine-protein phosphatase T-like protein</fullName>
    </submittedName>
</protein>
<keyword evidence="3" id="KW-1185">Reference proteome</keyword>
<sequence>MGPLKRLSRDPYEPRLPTYKLWHLDPDVEYEIKILLSRPGEGEQGHPEATRWSPGPNVQ</sequence>
<dbReference type="EMBL" id="BRZM01000686">
    <property type="protein sequence ID" value="GLD71646.1"/>
    <property type="molecule type" value="Genomic_DNA"/>
</dbReference>
<proteinExistence type="predicted"/>
<evidence type="ECO:0000256" key="1">
    <source>
        <dbReference type="SAM" id="MobiDB-lite"/>
    </source>
</evidence>
<dbReference type="AlphaFoldDB" id="A0AAD3NIG3"/>
<keyword evidence="2" id="KW-0675">Receptor</keyword>